<name>A0A397SKB7_9GLOM</name>
<dbReference type="Proteomes" id="UP000265703">
    <property type="component" value="Unassembled WGS sequence"/>
</dbReference>
<accession>A0A397SKB7</accession>
<dbReference type="InterPro" id="IPR032675">
    <property type="entry name" value="LRR_dom_sf"/>
</dbReference>
<sequence>MVKAQEYLNKKYPIDGVCKRESDKENKDKRREEITELNLSKGKVGKGIFSDGKTLESSLKLEGFTNLRKLIISSQLINSLDLSDCYNLEEVDIKDCYNLTEDKIISNLILNSEKSKLIKKTNAQTWLEKKYPDKG</sequence>
<protein>
    <submittedName>
        <fullName evidence="1">Uncharacterized protein</fullName>
    </submittedName>
</protein>
<organism evidence="1 2">
    <name type="scientific">Glomus cerebriforme</name>
    <dbReference type="NCBI Taxonomy" id="658196"/>
    <lineage>
        <taxon>Eukaryota</taxon>
        <taxon>Fungi</taxon>
        <taxon>Fungi incertae sedis</taxon>
        <taxon>Mucoromycota</taxon>
        <taxon>Glomeromycotina</taxon>
        <taxon>Glomeromycetes</taxon>
        <taxon>Glomerales</taxon>
        <taxon>Glomeraceae</taxon>
        <taxon>Glomus</taxon>
    </lineage>
</organism>
<dbReference type="STRING" id="658196.A0A397SKB7"/>
<dbReference type="OrthoDB" id="2449544at2759"/>
<dbReference type="Gene3D" id="3.80.10.10">
    <property type="entry name" value="Ribonuclease Inhibitor"/>
    <property type="match status" value="1"/>
</dbReference>
<gene>
    <name evidence="1" type="ORF">C1645_743197</name>
</gene>
<dbReference type="EMBL" id="QKYT01000586">
    <property type="protein sequence ID" value="RIA83261.1"/>
    <property type="molecule type" value="Genomic_DNA"/>
</dbReference>
<dbReference type="AlphaFoldDB" id="A0A397SKB7"/>
<comment type="caution">
    <text evidence="1">The sequence shown here is derived from an EMBL/GenBank/DDBJ whole genome shotgun (WGS) entry which is preliminary data.</text>
</comment>
<evidence type="ECO:0000313" key="2">
    <source>
        <dbReference type="Proteomes" id="UP000265703"/>
    </source>
</evidence>
<proteinExistence type="predicted"/>
<reference evidence="1 2" key="1">
    <citation type="submission" date="2018-06" db="EMBL/GenBank/DDBJ databases">
        <title>Comparative genomics reveals the genomic features of Rhizophagus irregularis, R. cerebriforme, R. diaphanum and Gigaspora rosea, and their symbiotic lifestyle signature.</title>
        <authorList>
            <person name="Morin E."/>
            <person name="San Clemente H."/>
            <person name="Chen E.C.H."/>
            <person name="De La Providencia I."/>
            <person name="Hainaut M."/>
            <person name="Kuo A."/>
            <person name="Kohler A."/>
            <person name="Murat C."/>
            <person name="Tang N."/>
            <person name="Roy S."/>
            <person name="Loubradou J."/>
            <person name="Henrissat B."/>
            <person name="Grigoriev I.V."/>
            <person name="Corradi N."/>
            <person name="Roux C."/>
            <person name="Martin F.M."/>
        </authorList>
    </citation>
    <scope>NUCLEOTIDE SEQUENCE [LARGE SCALE GENOMIC DNA]</scope>
    <source>
        <strain evidence="1 2">DAOM 227022</strain>
    </source>
</reference>
<keyword evidence="2" id="KW-1185">Reference proteome</keyword>
<evidence type="ECO:0000313" key="1">
    <source>
        <dbReference type="EMBL" id="RIA83261.1"/>
    </source>
</evidence>